<evidence type="ECO:0000313" key="2">
    <source>
        <dbReference type="Proteomes" id="UP000708576"/>
    </source>
</evidence>
<organism evidence="1 2">
    <name type="scientific">Carboxylicivirga linearis</name>
    <dbReference type="NCBI Taxonomy" id="1628157"/>
    <lineage>
        <taxon>Bacteria</taxon>
        <taxon>Pseudomonadati</taxon>
        <taxon>Bacteroidota</taxon>
        <taxon>Bacteroidia</taxon>
        <taxon>Marinilabiliales</taxon>
        <taxon>Marinilabiliaceae</taxon>
        <taxon>Carboxylicivirga</taxon>
    </lineage>
</organism>
<evidence type="ECO:0000313" key="1">
    <source>
        <dbReference type="EMBL" id="MBS2097484.1"/>
    </source>
</evidence>
<dbReference type="EMBL" id="JAGUCO010000002">
    <property type="protein sequence ID" value="MBS2097484.1"/>
    <property type="molecule type" value="Genomic_DNA"/>
</dbReference>
<gene>
    <name evidence="1" type="ORF">KEM10_04275</name>
</gene>
<comment type="caution">
    <text evidence="1">The sequence shown here is derived from an EMBL/GenBank/DDBJ whole genome shotgun (WGS) entry which is preliminary data.</text>
</comment>
<evidence type="ECO:0008006" key="3">
    <source>
        <dbReference type="Google" id="ProtNLM"/>
    </source>
</evidence>
<dbReference type="Proteomes" id="UP000708576">
    <property type="component" value="Unassembled WGS sequence"/>
</dbReference>
<reference evidence="1 2" key="1">
    <citation type="journal article" date="2015" name="Int. J. Syst. Evol. Microbiol.">
        <title>Carboxylicivirga linearis sp. nov., isolated from a sea cucumber culture pond.</title>
        <authorList>
            <person name="Wang F.Q."/>
            <person name="Zhou Y.X."/>
            <person name="Lin X.Z."/>
            <person name="Chen G.J."/>
            <person name="Du Z.J."/>
        </authorList>
    </citation>
    <scope>NUCLEOTIDE SEQUENCE [LARGE SCALE GENOMIC DNA]</scope>
    <source>
        <strain evidence="1 2">FB218</strain>
    </source>
</reference>
<keyword evidence="2" id="KW-1185">Reference proteome</keyword>
<name>A0ABS5JRH3_9BACT</name>
<sequence>MKPLTILTLLLLIGVHVNSQSLQQSNRNDYLTIQSGLLIDGYNSLGVRTYFEYQKQIKNNWYYGISYEHSRHLGFAITDQLHELNSNNSLFHVNGYYKLGVVNDRLFWMAGAGMGALHTNWDDHDSFGLSFNASITLNLKLSKQIYLETSPLIILLPTNRVYYSPMSIDHFNKFYAFTFFPFGIKVKL</sequence>
<proteinExistence type="predicted"/>
<dbReference type="RefSeq" id="WP_212213942.1">
    <property type="nucleotide sequence ID" value="NZ_JAGUCO010000002.1"/>
</dbReference>
<accession>A0ABS5JRH3</accession>
<protein>
    <recommendedName>
        <fullName evidence="3">Conjugative transposon protein TraO</fullName>
    </recommendedName>
</protein>